<evidence type="ECO:0000313" key="2">
    <source>
        <dbReference type="EMBL" id="TFI56415.1"/>
    </source>
</evidence>
<accession>A0A4Y8ZMN3</accession>
<keyword evidence="1" id="KW-1133">Transmembrane helix</keyword>
<gene>
    <name evidence="2" type="ORF">E2493_20320</name>
</gene>
<feature type="transmembrane region" description="Helical" evidence="1">
    <location>
        <begin position="12"/>
        <end position="34"/>
    </location>
</feature>
<reference evidence="2 3" key="1">
    <citation type="submission" date="2019-03" db="EMBL/GenBank/DDBJ databases">
        <title>Genome sequence of Sphingomonas sp. 17J27-24.</title>
        <authorList>
            <person name="Kim M."/>
            <person name="Maeng S."/>
            <person name="Sathiyaraj S."/>
        </authorList>
    </citation>
    <scope>NUCLEOTIDE SEQUENCE [LARGE SCALE GENOMIC DNA]</scope>
    <source>
        <strain evidence="2 3">17J27-24</strain>
    </source>
</reference>
<dbReference type="RefSeq" id="WP_135090522.1">
    <property type="nucleotide sequence ID" value="NZ_SPDV01000085.1"/>
</dbReference>
<feature type="transmembrane region" description="Helical" evidence="1">
    <location>
        <begin position="55"/>
        <end position="84"/>
    </location>
</feature>
<evidence type="ECO:0000313" key="3">
    <source>
        <dbReference type="Proteomes" id="UP000298213"/>
    </source>
</evidence>
<dbReference type="EMBL" id="SPDV01000085">
    <property type="protein sequence ID" value="TFI56415.1"/>
    <property type="molecule type" value="Genomic_DNA"/>
</dbReference>
<dbReference type="OrthoDB" id="2974133at2"/>
<protein>
    <recommendedName>
        <fullName evidence="4">Two pore domain potassium channel family protein</fullName>
    </recommendedName>
</protein>
<evidence type="ECO:0000256" key="1">
    <source>
        <dbReference type="SAM" id="Phobius"/>
    </source>
</evidence>
<dbReference type="Proteomes" id="UP000298213">
    <property type="component" value="Unassembled WGS sequence"/>
</dbReference>
<proteinExistence type="predicted"/>
<keyword evidence="1" id="KW-0472">Membrane</keyword>
<dbReference type="AlphaFoldDB" id="A0A4Y8ZMN3"/>
<keyword evidence="1" id="KW-0812">Transmembrane</keyword>
<sequence length="146" mass="15724">MLGDAPPAQLGVQLAASAGLVVSMTVVHGVGLVATSRLLRLRKDRLREWDFGIRAVLLLAGLGLAVFTLHIVEILLFSLFYLAVGAIGSIEEALFYSASAYATLGRTADYFPADWRLIGAIEALVGFVLIGWSTAFMVSTLNRIRE</sequence>
<evidence type="ECO:0008006" key="4">
    <source>
        <dbReference type="Google" id="ProtNLM"/>
    </source>
</evidence>
<keyword evidence="3" id="KW-1185">Reference proteome</keyword>
<feature type="transmembrane region" description="Helical" evidence="1">
    <location>
        <begin position="117"/>
        <end position="138"/>
    </location>
</feature>
<dbReference type="SUPFAM" id="SSF81324">
    <property type="entry name" value="Voltage-gated potassium channels"/>
    <property type="match status" value="1"/>
</dbReference>
<comment type="caution">
    <text evidence="2">The sequence shown here is derived from an EMBL/GenBank/DDBJ whole genome shotgun (WGS) entry which is preliminary data.</text>
</comment>
<name>A0A4Y8ZMN3_9SPHN</name>
<organism evidence="2 3">
    <name type="scientific">Sphingomonas parva</name>
    <dbReference type="NCBI Taxonomy" id="2555898"/>
    <lineage>
        <taxon>Bacteria</taxon>
        <taxon>Pseudomonadati</taxon>
        <taxon>Pseudomonadota</taxon>
        <taxon>Alphaproteobacteria</taxon>
        <taxon>Sphingomonadales</taxon>
        <taxon>Sphingomonadaceae</taxon>
        <taxon>Sphingomonas</taxon>
    </lineage>
</organism>